<feature type="transmembrane region" description="Helical" evidence="12">
    <location>
        <begin position="682"/>
        <end position="705"/>
    </location>
</feature>
<evidence type="ECO:0000256" key="6">
    <source>
        <dbReference type="ARBA" id="ARBA00023002"/>
    </source>
</evidence>
<comment type="cofactor">
    <cofactor evidence="10">
        <name>Fe(2+)</name>
        <dbReference type="ChEBI" id="CHEBI:29033"/>
    </cofactor>
    <text evidence="10">Binds 1 Fe(2+) ion per subunit.</text>
</comment>
<dbReference type="Gene3D" id="1.20.1250.20">
    <property type="entry name" value="MFS general substrate transporter like domains"/>
    <property type="match status" value="1"/>
</dbReference>
<accession>A0A3M7M9Q3</accession>
<evidence type="ECO:0000259" key="13">
    <source>
        <dbReference type="Pfam" id="PF13532"/>
    </source>
</evidence>
<dbReference type="GO" id="GO:0005737">
    <property type="term" value="C:cytoplasm"/>
    <property type="evidence" value="ECO:0007669"/>
    <property type="project" value="TreeGrafter"/>
</dbReference>
<dbReference type="EC" id="1.14.11.53" evidence="3"/>
<dbReference type="GO" id="GO:1990931">
    <property type="term" value="F:mRNA N6-methyladenosine dioxygenase activity"/>
    <property type="evidence" value="ECO:0007669"/>
    <property type="project" value="UniProtKB-EC"/>
</dbReference>
<feature type="transmembrane region" description="Helical" evidence="12">
    <location>
        <begin position="483"/>
        <end position="505"/>
    </location>
</feature>
<evidence type="ECO:0000313" key="15">
    <source>
        <dbReference type="Proteomes" id="UP000265663"/>
    </source>
</evidence>
<dbReference type="InterPro" id="IPR011701">
    <property type="entry name" value="MFS"/>
</dbReference>
<dbReference type="AlphaFoldDB" id="A0A3M7M9Q3"/>
<feature type="binding site" evidence="10">
    <location>
        <position position="313"/>
    </location>
    <ligand>
        <name>Fe cation</name>
        <dbReference type="ChEBI" id="CHEBI:24875"/>
        <note>catalytic</note>
    </ligand>
</feature>
<feature type="transmembrane region" description="Helical" evidence="12">
    <location>
        <begin position="517"/>
        <end position="538"/>
    </location>
</feature>
<reference evidence="14 15" key="1">
    <citation type="journal article" date="2014" name="PLoS ONE">
        <title>De novo Genome Assembly of the Fungal Plant Pathogen Pyrenophora semeniperda.</title>
        <authorList>
            <person name="Soliai M.M."/>
            <person name="Meyer S.E."/>
            <person name="Udall J.A."/>
            <person name="Elzinga D.E."/>
            <person name="Hermansen R.A."/>
            <person name="Bodily P.M."/>
            <person name="Hart A.A."/>
            <person name="Coleman C.E."/>
        </authorList>
    </citation>
    <scope>NUCLEOTIDE SEQUENCE [LARGE SCALE GENOMIC DNA]</scope>
    <source>
        <strain evidence="14 15">CCB06</strain>
        <tissue evidence="14">Mycelium</tissue>
    </source>
</reference>
<dbReference type="GO" id="GO:0016020">
    <property type="term" value="C:membrane"/>
    <property type="evidence" value="ECO:0007669"/>
    <property type="project" value="UniProtKB-SubCell"/>
</dbReference>
<keyword evidence="8" id="KW-0843">Virulence</keyword>
<keyword evidence="12" id="KW-1133">Transmembrane helix</keyword>
<evidence type="ECO:0000256" key="9">
    <source>
        <dbReference type="ARBA" id="ARBA00047565"/>
    </source>
</evidence>
<feature type="region of interest" description="Disordered" evidence="11">
    <location>
        <begin position="1"/>
        <end position="23"/>
    </location>
</feature>
<dbReference type="GO" id="GO:0022857">
    <property type="term" value="F:transmembrane transporter activity"/>
    <property type="evidence" value="ECO:0007669"/>
    <property type="project" value="InterPro"/>
</dbReference>
<sequence>MDLSIDATERKGSVHHDTHATPPQFIQKEHWRYQSMRKADLENDPDIFDLNKRDQFSEDRKDIWRPAGIIPAAQIEAACQAYARGKSLSAPAEDAKIFEHRDFPGLQVISGLLPPETQVLFTSCLMHRDLADPGHKINLQADYDIPYPPKSTSAGRRFDSSFFLRGRADEEDLLVPKNSDKQKALNNEQFLYTKLRWLTLGEQYDWPTRSYAKHATPFPEDLSTLVTGLFPHIRPESGVVLMYSAKDFMPVHRDVSEQCQRALASFSVGCDGIFIMARGEDDGEGENSPKSVAIRVHSGDVVHLTGNARWAWHAMARSIPSTCPPHLANWPVGTPGSTPAEEKAYKKWKGYMGTKRINMLIAGIGVGSSAGIYVALNLLGAGGGRPDSAQVVQVVNATLCAVWFLSSSFGGSILNKLGPGVTMCIGVQTYAVYIGSLWYYDETGKKGYPYAAGPIIGIGAGMVFITAGYVATAYPEEKEKGSYATILMNMQALGSAISGIIPVIINRDSDTVAGVPRSVYISFIAIMVVGGLLCLFLLRPHKLKRDDGSVVAVDRPRGAWKEFRSNLLVFKDPILLMMLPAFLPAEGFLVYSGSVNAFNNNLRTRSLLSFIAVVLQIPAGWALQYVLDYPGWGRRKRGLVGLTGVSVPLVIAWVWEMIRTRNYDRHSPPTDPTDWTDSRFGWIFFLFMLNWVFSQLWHNVVYYWIGTLTNSPQKLTHYVGVFRGVLGAGEAICFGLDSIKIPFLAESGGILLFYVMGIASFYYLGIYHMKDTNYDKKEEGAVVPNHVLQEEGWAPGLETGSGKAANKQGGEVMECEKEGSLDREKKA</sequence>
<feature type="transmembrane region" description="Helical" evidence="12">
    <location>
        <begin position="417"/>
        <end position="439"/>
    </location>
</feature>
<dbReference type="InterPro" id="IPR037151">
    <property type="entry name" value="AlkB-like_sf"/>
</dbReference>
<feature type="region of interest" description="Disordered" evidence="11">
    <location>
        <begin position="794"/>
        <end position="827"/>
    </location>
</feature>
<feature type="transmembrane region" description="Helical" evidence="12">
    <location>
        <begin position="357"/>
        <end position="376"/>
    </location>
</feature>
<evidence type="ECO:0000256" key="12">
    <source>
        <dbReference type="SAM" id="Phobius"/>
    </source>
</evidence>
<dbReference type="PANTHER" id="PTHR16557:SF3">
    <property type="entry name" value="ALPHA-KETOGLUTARATE-DEPENDENT DIOXYGENASE ALKB-LIKE DOMAIN-CONTAINING PROTEIN"/>
    <property type="match status" value="1"/>
</dbReference>
<proteinExistence type="inferred from homology"/>
<feature type="transmembrane region" description="Helical" evidence="12">
    <location>
        <begin position="606"/>
        <end position="627"/>
    </location>
</feature>
<dbReference type="InterPro" id="IPR036259">
    <property type="entry name" value="MFS_trans_sf"/>
</dbReference>
<feature type="compositionally biased region" description="Basic and acidic residues" evidence="11">
    <location>
        <begin position="7"/>
        <end position="19"/>
    </location>
</feature>
<dbReference type="InterPro" id="IPR004574">
    <property type="entry name" value="Alkb"/>
</dbReference>
<dbReference type="GO" id="GO:0046872">
    <property type="term" value="F:metal ion binding"/>
    <property type="evidence" value="ECO:0007669"/>
    <property type="project" value="UniProtKB-KW"/>
</dbReference>
<dbReference type="PANTHER" id="PTHR16557">
    <property type="entry name" value="ALKYLATED DNA REPAIR PROTEIN ALKB-RELATED"/>
    <property type="match status" value="1"/>
</dbReference>
<dbReference type="Pfam" id="PF07690">
    <property type="entry name" value="MFS_1"/>
    <property type="match status" value="1"/>
</dbReference>
<dbReference type="EMBL" id="KE747826">
    <property type="protein sequence ID" value="RMZ71168.1"/>
    <property type="molecule type" value="Genomic_DNA"/>
</dbReference>
<keyword evidence="12" id="KW-0472">Membrane</keyword>
<organism evidence="14 15">
    <name type="scientific">Pyrenophora seminiperda CCB06</name>
    <dbReference type="NCBI Taxonomy" id="1302712"/>
    <lineage>
        <taxon>Eukaryota</taxon>
        <taxon>Fungi</taxon>
        <taxon>Dikarya</taxon>
        <taxon>Ascomycota</taxon>
        <taxon>Pezizomycotina</taxon>
        <taxon>Dothideomycetes</taxon>
        <taxon>Pleosporomycetidae</taxon>
        <taxon>Pleosporales</taxon>
        <taxon>Pleosporineae</taxon>
        <taxon>Pleosporaceae</taxon>
        <taxon>Pyrenophora</taxon>
    </lineage>
</organism>
<feature type="transmembrane region" description="Helical" evidence="12">
    <location>
        <begin position="574"/>
        <end position="594"/>
    </location>
</feature>
<evidence type="ECO:0000256" key="2">
    <source>
        <dbReference type="ARBA" id="ARBA00007879"/>
    </source>
</evidence>
<feature type="binding site" evidence="10">
    <location>
        <position position="252"/>
    </location>
    <ligand>
        <name>Fe cation</name>
        <dbReference type="ChEBI" id="CHEBI:24875"/>
        <note>catalytic</note>
    </ligand>
</feature>
<keyword evidence="6" id="KW-0560">Oxidoreductase</keyword>
<feature type="domain" description="Alpha-ketoglutarate-dependent dioxygenase AlkB-like" evidence="13">
    <location>
        <begin position="181"/>
        <end position="359"/>
    </location>
</feature>
<evidence type="ECO:0000256" key="1">
    <source>
        <dbReference type="ARBA" id="ARBA00004141"/>
    </source>
</evidence>
<dbReference type="Gene3D" id="2.60.120.590">
    <property type="entry name" value="Alpha-ketoglutarate-dependent dioxygenase AlkB-like"/>
    <property type="match status" value="1"/>
</dbReference>
<evidence type="ECO:0000313" key="14">
    <source>
        <dbReference type="EMBL" id="RMZ71168.1"/>
    </source>
</evidence>
<feature type="transmembrane region" description="Helical" evidence="12">
    <location>
        <begin position="451"/>
        <end position="471"/>
    </location>
</feature>
<gene>
    <name evidence="14" type="ORF">GMOD_00005681</name>
</gene>
<evidence type="ECO:0000256" key="8">
    <source>
        <dbReference type="ARBA" id="ARBA00023026"/>
    </source>
</evidence>
<name>A0A3M7M9Q3_9PLEO</name>
<comment type="similarity">
    <text evidence="2">Belongs to the alkB family.</text>
</comment>
<evidence type="ECO:0000256" key="11">
    <source>
        <dbReference type="SAM" id="MobiDB-lite"/>
    </source>
</evidence>
<dbReference type="Pfam" id="PF13532">
    <property type="entry name" value="2OG-FeII_Oxy_2"/>
    <property type="match status" value="1"/>
</dbReference>
<dbReference type="OrthoDB" id="196103at2759"/>
<protein>
    <recommendedName>
        <fullName evidence="3">mRNA N(6)-methyladenine demethylase</fullName>
        <ecNumber evidence="3">1.14.11.53</ecNumber>
    </recommendedName>
</protein>
<keyword evidence="7 10" id="KW-0408">Iron</keyword>
<dbReference type="GO" id="GO:0005634">
    <property type="term" value="C:nucleus"/>
    <property type="evidence" value="ECO:0007669"/>
    <property type="project" value="TreeGrafter"/>
</dbReference>
<comment type="subcellular location">
    <subcellularLocation>
        <location evidence="1">Membrane</location>
        <topology evidence="1">Multi-pass membrane protein</topology>
    </subcellularLocation>
</comment>
<keyword evidence="12" id="KW-0812">Transmembrane</keyword>
<keyword evidence="5" id="KW-0223">Dioxygenase</keyword>
<feature type="transmembrane region" description="Helical" evidence="12">
    <location>
        <begin position="749"/>
        <end position="767"/>
    </location>
</feature>
<evidence type="ECO:0000256" key="10">
    <source>
        <dbReference type="PIRSR" id="PIRSR604574-2"/>
    </source>
</evidence>
<evidence type="ECO:0000256" key="3">
    <source>
        <dbReference type="ARBA" id="ARBA00012931"/>
    </source>
</evidence>
<dbReference type="InterPro" id="IPR027450">
    <property type="entry name" value="AlkB-like"/>
</dbReference>
<evidence type="ECO:0000256" key="5">
    <source>
        <dbReference type="ARBA" id="ARBA00022964"/>
    </source>
</evidence>
<evidence type="ECO:0000256" key="4">
    <source>
        <dbReference type="ARBA" id="ARBA00022723"/>
    </source>
</evidence>
<feature type="transmembrane region" description="Helical" evidence="12">
    <location>
        <begin position="388"/>
        <end position="405"/>
    </location>
</feature>
<comment type="catalytic activity">
    <reaction evidence="9">
        <text>an N(6)-methyladenosine in mRNA + 2-oxoglutarate + O2 = an adenosine in mRNA + formaldehyde + succinate + CO2</text>
        <dbReference type="Rhea" id="RHEA:49520"/>
        <dbReference type="Rhea" id="RHEA-COMP:12414"/>
        <dbReference type="Rhea" id="RHEA-COMP:12417"/>
        <dbReference type="ChEBI" id="CHEBI:15379"/>
        <dbReference type="ChEBI" id="CHEBI:16526"/>
        <dbReference type="ChEBI" id="CHEBI:16810"/>
        <dbReference type="ChEBI" id="CHEBI:16842"/>
        <dbReference type="ChEBI" id="CHEBI:30031"/>
        <dbReference type="ChEBI" id="CHEBI:74411"/>
        <dbReference type="ChEBI" id="CHEBI:74449"/>
        <dbReference type="EC" id="1.14.11.53"/>
    </reaction>
    <physiologicalReaction direction="left-to-right" evidence="9">
        <dbReference type="Rhea" id="RHEA:49521"/>
    </physiologicalReaction>
</comment>
<feature type="transmembrane region" description="Helical" evidence="12">
    <location>
        <begin position="639"/>
        <end position="658"/>
    </location>
</feature>
<keyword evidence="4 10" id="KW-0479">Metal-binding</keyword>
<dbReference type="SUPFAM" id="SSF51197">
    <property type="entry name" value="Clavaminate synthase-like"/>
    <property type="match status" value="1"/>
</dbReference>
<dbReference type="Proteomes" id="UP000265663">
    <property type="component" value="Unassembled WGS sequence"/>
</dbReference>
<dbReference type="FunFam" id="2.60.120.590:FF:000014">
    <property type="entry name" value="Oxidoreductase, 2OG-Fe(II) oxygenase family family"/>
    <property type="match status" value="1"/>
</dbReference>
<keyword evidence="15" id="KW-1185">Reference proteome</keyword>
<feature type="compositionally biased region" description="Basic and acidic residues" evidence="11">
    <location>
        <begin position="814"/>
        <end position="827"/>
    </location>
</feature>
<dbReference type="SUPFAM" id="SSF103473">
    <property type="entry name" value="MFS general substrate transporter"/>
    <property type="match status" value="1"/>
</dbReference>
<evidence type="ECO:0000256" key="7">
    <source>
        <dbReference type="ARBA" id="ARBA00023004"/>
    </source>
</evidence>
<feature type="binding site" evidence="10">
    <location>
        <position position="254"/>
    </location>
    <ligand>
        <name>Fe cation</name>
        <dbReference type="ChEBI" id="CHEBI:24875"/>
        <note>catalytic</note>
    </ligand>
</feature>